<dbReference type="GeneID" id="29775096"/>
<dbReference type="KEGG" id="pgab:PGSY75_0520400"/>
<dbReference type="Gene3D" id="2.30.31.10">
    <property type="entry name" value="Transcriptional Coactivator Pc4, Chain A"/>
    <property type="match status" value="1"/>
</dbReference>
<dbReference type="SUPFAM" id="SSF54447">
    <property type="entry name" value="ssDNA-binding transcriptional regulator domain"/>
    <property type="match status" value="1"/>
</dbReference>
<organism evidence="1 2">
    <name type="scientific">Plasmodium gaboni</name>
    <dbReference type="NCBI Taxonomy" id="647221"/>
    <lineage>
        <taxon>Eukaryota</taxon>
        <taxon>Sar</taxon>
        <taxon>Alveolata</taxon>
        <taxon>Apicomplexa</taxon>
        <taxon>Aconoidasida</taxon>
        <taxon>Haemosporida</taxon>
        <taxon>Plasmodiidae</taxon>
        <taxon>Plasmodium</taxon>
        <taxon>Plasmodium (Laverania)</taxon>
    </lineage>
</organism>
<proteinExistence type="predicted"/>
<evidence type="ECO:0000313" key="1">
    <source>
        <dbReference type="EMBL" id="KYO02400.1"/>
    </source>
</evidence>
<accession>A0A151LT84</accession>
<dbReference type="GO" id="GO:0006355">
    <property type="term" value="P:regulation of DNA-templated transcription"/>
    <property type="evidence" value="ECO:0007669"/>
    <property type="project" value="InterPro"/>
</dbReference>
<reference evidence="1 2" key="1">
    <citation type="journal article" date="2016" name="Nat. Commun.">
        <title>Genomes of cryptic chimpanzee Plasmodium species reveal key evolutionary events leading to human malaria.</title>
        <authorList>
            <person name="Sundararaman S.A."/>
            <person name="Plenderleith L.J."/>
            <person name="Liu W."/>
            <person name="Loy D.E."/>
            <person name="Learn G.H."/>
            <person name="Li Y."/>
            <person name="Shaw K.S."/>
            <person name="Ayouba A."/>
            <person name="Peeters M."/>
            <person name="Speede S."/>
            <person name="Shaw G.M."/>
            <person name="Bushman F.D."/>
            <person name="Brisson D."/>
            <person name="Rayner J.C."/>
            <person name="Sharp P.M."/>
            <person name="Hahn B.H."/>
        </authorList>
    </citation>
    <scope>NUCLEOTIDE SEQUENCE [LARGE SCALE GENOMIC DNA]</scope>
    <source>
        <strain evidence="1 2">SY75</strain>
    </source>
</reference>
<dbReference type="InterPro" id="IPR009044">
    <property type="entry name" value="ssDNA-bd_transcriptional_reg"/>
</dbReference>
<evidence type="ECO:0000313" key="2">
    <source>
        <dbReference type="Proteomes" id="UP000076004"/>
    </source>
</evidence>
<protein>
    <recommendedName>
        <fullName evidence="3">Single-stranded DNA-binding protein</fullName>
    </recommendedName>
</protein>
<comment type="caution">
    <text evidence="1">The sequence shown here is derived from an EMBL/GenBank/DDBJ whole genome shotgun (WGS) entry which is preliminary data.</text>
</comment>
<sequence length="305" mass="36308">MKENYMIRHLFKKYDLKYYNSMSKGLLNNIRNINSVMLYEKNVNKNLMNLLYKKHYNTYKNRVFNSAMYNNTPSNYMNNPENNNMNHLQNNSNYKYENPNNYYQPKYNNNNNNTINNETNENNTTYQYFSIFGSTAMCLIKPVFPDYITNKNKVTIYGKGGFQFVFMRKQSNSNKYDKNNKMNIFIKINSLSNVLSLNDVEKLKNPIIIKGSNNNYLTIDKHKEKKDHIVIKYKYQPSNSPENNFNDMNNMDTDINENMIINDVNDEKRNNFEELHVSFSFSEFLLFQKAANLLLPQLIGWAKQY</sequence>
<name>A0A151LT84_9APIC</name>
<dbReference type="VEuPathDB" id="PlasmoDB:PGABG01_0519400"/>
<dbReference type="RefSeq" id="XP_018643140.1">
    <property type="nucleotide sequence ID" value="XM_018784485.1"/>
</dbReference>
<dbReference type="GO" id="GO:0003677">
    <property type="term" value="F:DNA binding"/>
    <property type="evidence" value="ECO:0007669"/>
    <property type="project" value="InterPro"/>
</dbReference>
<dbReference type="EMBL" id="LVLB01000006">
    <property type="protein sequence ID" value="KYO02400.1"/>
    <property type="molecule type" value="Genomic_DNA"/>
</dbReference>
<evidence type="ECO:0008006" key="3">
    <source>
        <dbReference type="Google" id="ProtNLM"/>
    </source>
</evidence>
<gene>
    <name evidence="1" type="ORF">PGSY75_0520400</name>
</gene>
<dbReference type="AlphaFoldDB" id="A0A151LT84"/>
<dbReference type="Proteomes" id="UP000076004">
    <property type="component" value="Unassembled WGS sequence"/>
</dbReference>
<dbReference type="VEuPathDB" id="PlasmoDB:PGSY75_0520400"/>